<evidence type="ECO:0000313" key="2">
    <source>
        <dbReference type="Proteomes" id="UP000789920"/>
    </source>
</evidence>
<organism evidence="1 2">
    <name type="scientific">Racocetra persica</name>
    <dbReference type="NCBI Taxonomy" id="160502"/>
    <lineage>
        <taxon>Eukaryota</taxon>
        <taxon>Fungi</taxon>
        <taxon>Fungi incertae sedis</taxon>
        <taxon>Mucoromycota</taxon>
        <taxon>Glomeromycotina</taxon>
        <taxon>Glomeromycetes</taxon>
        <taxon>Diversisporales</taxon>
        <taxon>Gigasporaceae</taxon>
        <taxon>Racocetra</taxon>
    </lineage>
</organism>
<proteinExistence type="predicted"/>
<reference evidence="1" key="1">
    <citation type="submission" date="2021-06" db="EMBL/GenBank/DDBJ databases">
        <authorList>
            <person name="Kallberg Y."/>
            <person name="Tangrot J."/>
            <person name="Rosling A."/>
        </authorList>
    </citation>
    <scope>NUCLEOTIDE SEQUENCE</scope>
    <source>
        <strain evidence="1">MA461A</strain>
    </source>
</reference>
<sequence length="238" mass="27657">QVLLRSTMDQSDMGDEIVSHDYDIQESDLSHVGIAKRRSLEMLTIPDTAFEEALGLCQIQEKKLDKNGGVYRYVFVCRHAGKFYSNKTATDPSQQCNRESIKTNCTCYINMCWLLKSSNPAITKMNLEHHGHILSPETIRFANVYRQLLQNIIDKIQFYVNTIHNIDQHMLRQLLSGEFKDQLFLDKDLTNAIQQFRRCDIIDSEQDPENDASNLLKELQKMKEDDPTWFIAYNCVKN</sequence>
<keyword evidence="2" id="KW-1185">Reference proteome</keyword>
<comment type="caution">
    <text evidence="1">The sequence shown here is derived from an EMBL/GenBank/DDBJ whole genome shotgun (WGS) entry which is preliminary data.</text>
</comment>
<evidence type="ECO:0000313" key="1">
    <source>
        <dbReference type="EMBL" id="CAG8808851.1"/>
    </source>
</evidence>
<feature type="non-terminal residue" evidence="1">
    <location>
        <position position="1"/>
    </location>
</feature>
<dbReference type="Proteomes" id="UP000789920">
    <property type="component" value="Unassembled WGS sequence"/>
</dbReference>
<name>A0ACA9RTA3_9GLOM</name>
<accession>A0ACA9RTA3</accession>
<dbReference type="EMBL" id="CAJVQC010069338">
    <property type="protein sequence ID" value="CAG8808851.1"/>
    <property type="molecule type" value="Genomic_DNA"/>
</dbReference>
<feature type="non-terminal residue" evidence="1">
    <location>
        <position position="238"/>
    </location>
</feature>
<protein>
    <submittedName>
        <fullName evidence="1">34856_t:CDS:1</fullName>
    </submittedName>
</protein>
<gene>
    <name evidence="1" type="ORF">RPERSI_LOCUS22724</name>
</gene>